<dbReference type="Proteomes" id="UP001597362">
    <property type="component" value="Unassembled WGS sequence"/>
</dbReference>
<dbReference type="PROSITE" id="PS51272">
    <property type="entry name" value="SLH"/>
    <property type="match status" value="2"/>
</dbReference>
<feature type="signal peptide" evidence="1">
    <location>
        <begin position="1"/>
        <end position="37"/>
    </location>
</feature>
<keyword evidence="4" id="KW-1185">Reference proteome</keyword>
<dbReference type="EMBL" id="JBHUHO010000029">
    <property type="protein sequence ID" value="MFD2115901.1"/>
    <property type="molecule type" value="Genomic_DNA"/>
</dbReference>
<dbReference type="RefSeq" id="WP_377771541.1">
    <property type="nucleotide sequence ID" value="NZ_JBHUHO010000029.1"/>
</dbReference>
<gene>
    <name evidence="3" type="ORF">ACFSJH_09220</name>
</gene>
<name>A0ABW4YJS5_9BACL</name>
<accession>A0ABW4YJS5</accession>
<comment type="caution">
    <text evidence="3">The sequence shown here is derived from an EMBL/GenBank/DDBJ whole genome shotgun (WGS) entry which is preliminary data.</text>
</comment>
<feature type="chain" id="PRO_5045851501" evidence="1">
    <location>
        <begin position="38"/>
        <end position="719"/>
    </location>
</feature>
<evidence type="ECO:0000313" key="3">
    <source>
        <dbReference type="EMBL" id="MFD2115901.1"/>
    </source>
</evidence>
<sequence>MKLHRHMKKTIVSVAAATLLMGGIPTLAPLSSSAVHAEVVNQAATIFKDVKAGLWAEKHIAKLSLQRIINGYYDEKTATYSFKPNQSVSQEEAVVMALRFAGLEKDLDSSTDITFDESFQVTKYAKPYIQLAFDKQFLDKEQEYSLAGEDKANNWGTKPATREWVTKLIVRAIGEEEAAKRLQNSESSFRDADAIDSKYVGYVNAATQMDLIKGITNSKGTSFEPKDPINRASLATLLSRAQHQIEVNYEGQSTGIVSKLTDKEVALYVDGKETTYQLNDQTAYYHFQTENSMRKQELIEYGDALVIAENGVAKYVEVMGVEKKVESVVGTVVLYNNEEKMLYLLVNGKPEGFLTNDQVIIESADGKVLQLADLKRDREVTVLRDKFRSTPQTIKIVVSSAPIVSTVSGKLMSKSNKLVTISQTTTTNTTGKLDTYYLAPHVAVEINGMLDASIEQLVVEGDADGNAAGDVVQLSINEDGQVTKIKVENRSVEVLAGVKAFFNKDLPNYIILTDAFDKNAKTLAFTADTRFDMNGTKLDKANALQMLNTNVNVKVSYTSDKIISMSFVTEYTGTVVERNTVDKTLTFKLAEGATVKLPYASYGNMAMPIEKRGISNATIADLRQGDTISVGMNMGQLQIMNVRVQATEQMQITNIDLANNKVTFRTNQNTTFTQSINKAELLGSTGLKLALNRFKVGETVNTTFIGNEMLKMQSIDSGN</sequence>
<feature type="domain" description="SLH" evidence="2">
    <location>
        <begin position="43"/>
        <end position="111"/>
    </location>
</feature>
<evidence type="ECO:0000256" key="1">
    <source>
        <dbReference type="SAM" id="SignalP"/>
    </source>
</evidence>
<reference evidence="4" key="1">
    <citation type="journal article" date="2019" name="Int. J. Syst. Evol. Microbiol.">
        <title>The Global Catalogue of Microorganisms (GCM) 10K type strain sequencing project: providing services to taxonomists for standard genome sequencing and annotation.</title>
        <authorList>
            <consortium name="The Broad Institute Genomics Platform"/>
            <consortium name="The Broad Institute Genome Sequencing Center for Infectious Disease"/>
            <person name="Wu L."/>
            <person name="Ma J."/>
        </authorList>
    </citation>
    <scope>NUCLEOTIDE SEQUENCE [LARGE SCALE GENOMIC DNA]</scope>
    <source>
        <strain evidence="4">GH52</strain>
    </source>
</reference>
<keyword evidence="1" id="KW-0732">Signal</keyword>
<dbReference type="InterPro" id="IPR001119">
    <property type="entry name" value="SLH_dom"/>
</dbReference>
<evidence type="ECO:0000313" key="4">
    <source>
        <dbReference type="Proteomes" id="UP001597362"/>
    </source>
</evidence>
<dbReference type="Pfam" id="PF00395">
    <property type="entry name" value="SLH"/>
    <property type="match status" value="2"/>
</dbReference>
<protein>
    <submittedName>
        <fullName evidence="3">S-layer homology domain-containing protein</fullName>
    </submittedName>
</protein>
<feature type="domain" description="SLH" evidence="2">
    <location>
        <begin position="186"/>
        <end position="252"/>
    </location>
</feature>
<proteinExistence type="predicted"/>
<organism evidence="3 4">
    <name type="scientific">Paenibacillus yanchengensis</name>
    <dbReference type="NCBI Taxonomy" id="2035833"/>
    <lineage>
        <taxon>Bacteria</taxon>
        <taxon>Bacillati</taxon>
        <taxon>Bacillota</taxon>
        <taxon>Bacilli</taxon>
        <taxon>Bacillales</taxon>
        <taxon>Paenibacillaceae</taxon>
        <taxon>Paenibacillus</taxon>
    </lineage>
</organism>
<evidence type="ECO:0000259" key="2">
    <source>
        <dbReference type="PROSITE" id="PS51272"/>
    </source>
</evidence>